<keyword evidence="3" id="KW-0808">Transferase</keyword>
<keyword evidence="4" id="KW-1185">Reference proteome</keyword>
<sequence length="270" mass="31601">MVSIVILTKNEEKDLPAALTAIAWCNDVHVLDSGSTDATLDIARENNAKISSNAFESFGQQRNYALDHLDIENDWILFLDADEVVTKEFKTAIFEAMETAREEIAGFYCCWKMMLDGKWLKRCDNFPKWQFRLLRKGRARFTDFGHGQKEDKVDGEIEYIREPYLHFGFSKGWTYWIERHNRYSSQEAIARTIAIPPFKNVLSRNTSIRNPALKSWLSKLPGWPFLRFFQAYIVNMGFMEGIPGFIYCANMSYYEFLIQIKIREQKRIPN</sequence>
<organism evidence="3 4">
    <name type="scientific">Autumnicola patrickiae</name>
    <dbReference type="NCBI Taxonomy" id="3075591"/>
    <lineage>
        <taxon>Bacteria</taxon>
        <taxon>Pseudomonadati</taxon>
        <taxon>Bacteroidota</taxon>
        <taxon>Flavobacteriia</taxon>
        <taxon>Flavobacteriales</taxon>
        <taxon>Flavobacteriaceae</taxon>
        <taxon>Autumnicola</taxon>
    </lineage>
</organism>
<evidence type="ECO:0000313" key="3">
    <source>
        <dbReference type="EMBL" id="MDT0688827.1"/>
    </source>
</evidence>
<protein>
    <submittedName>
        <fullName evidence="3">Glycosyltransferase family 2 protein</fullName>
        <ecNumber evidence="3">2.4.-.-</ecNumber>
    </submittedName>
</protein>
<gene>
    <name evidence="3" type="ORF">RM549_03475</name>
</gene>
<name>A0ABU3E0M4_9FLAO</name>
<dbReference type="PANTHER" id="PTHR43630:SF2">
    <property type="entry name" value="GLYCOSYLTRANSFERASE"/>
    <property type="match status" value="1"/>
</dbReference>
<dbReference type="PANTHER" id="PTHR43630">
    <property type="entry name" value="POLY-BETA-1,6-N-ACETYL-D-GLUCOSAMINE SYNTHASE"/>
    <property type="match status" value="1"/>
</dbReference>
<dbReference type="Proteomes" id="UP001261624">
    <property type="component" value="Unassembled WGS sequence"/>
</dbReference>
<dbReference type="EC" id="2.4.-.-" evidence="3"/>
<dbReference type="RefSeq" id="WP_311681281.1">
    <property type="nucleotide sequence ID" value="NZ_JAVRHM010000002.1"/>
</dbReference>
<reference evidence="3 4" key="1">
    <citation type="submission" date="2023-09" db="EMBL/GenBank/DDBJ databases">
        <authorList>
            <person name="Rey-Velasco X."/>
        </authorList>
    </citation>
    <scope>NUCLEOTIDE SEQUENCE [LARGE SCALE GENOMIC DNA]</scope>
    <source>
        <strain evidence="3 4">F188</strain>
    </source>
</reference>
<keyword evidence="3" id="KW-0328">Glycosyltransferase</keyword>
<proteinExistence type="inferred from homology"/>
<dbReference type="CDD" id="cd02511">
    <property type="entry name" value="Beta4Glucosyltransferase"/>
    <property type="match status" value="1"/>
</dbReference>
<comment type="caution">
    <text evidence="3">The sequence shown here is derived from an EMBL/GenBank/DDBJ whole genome shotgun (WGS) entry which is preliminary data.</text>
</comment>
<comment type="similarity">
    <text evidence="1">Belongs to the glycosyltransferase 2 family. WaaE/KdtX subfamily.</text>
</comment>
<accession>A0ABU3E0M4</accession>
<evidence type="ECO:0000256" key="1">
    <source>
        <dbReference type="ARBA" id="ARBA00038494"/>
    </source>
</evidence>
<evidence type="ECO:0000259" key="2">
    <source>
        <dbReference type="Pfam" id="PF00535"/>
    </source>
</evidence>
<feature type="domain" description="Glycosyltransferase 2-like" evidence="2">
    <location>
        <begin position="3"/>
        <end position="105"/>
    </location>
</feature>
<evidence type="ECO:0000313" key="4">
    <source>
        <dbReference type="Proteomes" id="UP001261624"/>
    </source>
</evidence>
<dbReference type="Pfam" id="PF00535">
    <property type="entry name" value="Glycos_transf_2"/>
    <property type="match status" value="1"/>
</dbReference>
<dbReference type="InterPro" id="IPR029044">
    <property type="entry name" value="Nucleotide-diphossugar_trans"/>
</dbReference>
<dbReference type="SUPFAM" id="SSF53448">
    <property type="entry name" value="Nucleotide-diphospho-sugar transferases"/>
    <property type="match status" value="1"/>
</dbReference>
<dbReference type="InterPro" id="IPR001173">
    <property type="entry name" value="Glyco_trans_2-like"/>
</dbReference>
<dbReference type="GO" id="GO:0016757">
    <property type="term" value="F:glycosyltransferase activity"/>
    <property type="evidence" value="ECO:0007669"/>
    <property type="project" value="UniProtKB-KW"/>
</dbReference>
<dbReference type="Gene3D" id="3.90.550.10">
    <property type="entry name" value="Spore Coat Polysaccharide Biosynthesis Protein SpsA, Chain A"/>
    <property type="match status" value="1"/>
</dbReference>
<dbReference type="EMBL" id="JAVRHM010000002">
    <property type="protein sequence ID" value="MDT0688827.1"/>
    <property type="molecule type" value="Genomic_DNA"/>
</dbReference>